<feature type="transmembrane region" description="Helical" evidence="1">
    <location>
        <begin position="119"/>
        <end position="142"/>
    </location>
</feature>
<comment type="caution">
    <text evidence="2">The sequence shown here is derived from an EMBL/GenBank/DDBJ whole genome shotgun (WGS) entry which is preliminary data.</text>
</comment>
<evidence type="ECO:0000313" key="3">
    <source>
        <dbReference type="Proteomes" id="UP000439903"/>
    </source>
</evidence>
<keyword evidence="1" id="KW-1133">Transmembrane helix</keyword>
<dbReference type="Gene3D" id="1.20.140.150">
    <property type="match status" value="1"/>
</dbReference>
<feature type="transmembrane region" description="Helical" evidence="1">
    <location>
        <begin position="87"/>
        <end position="107"/>
    </location>
</feature>
<proteinExistence type="predicted"/>
<dbReference type="AlphaFoldDB" id="A0A8H4ELA4"/>
<evidence type="ECO:0000256" key="1">
    <source>
        <dbReference type="SAM" id="Phobius"/>
    </source>
</evidence>
<feature type="transmembrane region" description="Helical" evidence="1">
    <location>
        <begin position="154"/>
        <end position="180"/>
    </location>
</feature>
<name>A0A8H4ELA4_GIGMA</name>
<feature type="transmembrane region" description="Helical" evidence="1">
    <location>
        <begin position="6"/>
        <end position="27"/>
    </location>
</feature>
<keyword evidence="3" id="KW-1185">Reference proteome</keyword>
<dbReference type="OrthoDB" id="61370at2759"/>
<accession>A0A8H4ELA4</accession>
<organism evidence="2 3">
    <name type="scientific">Gigaspora margarita</name>
    <dbReference type="NCBI Taxonomy" id="4874"/>
    <lineage>
        <taxon>Eukaryota</taxon>
        <taxon>Fungi</taxon>
        <taxon>Fungi incertae sedis</taxon>
        <taxon>Mucoromycota</taxon>
        <taxon>Glomeromycotina</taxon>
        <taxon>Glomeromycetes</taxon>
        <taxon>Diversisporales</taxon>
        <taxon>Gigasporaceae</taxon>
        <taxon>Gigaspora</taxon>
    </lineage>
</organism>
<evidence type="ECO:0000313" key="2">
    <source>
        <dbReference type="EMBL" id="KAF0509122.1"/>
    </source>
</evidence>
<protein>
    <submittedName>
        <fullName evidence="2">Uncharacterized protein</fullName>
    </submittedName>
</protein>
<gene>
    <name evidence="2" type="ORF">F8M41_018628</name>
</gene>
<sequence length="193" mass="21708">MPGTFYYTLAAITFFGSNVCSWFALLTPKWLLFESPRPYRTTTNYGLFLKCSSLNVDPCRSFPSDDVYDDCSEDGFCEEWSTAKTDMIFACIIGGVTFFYLLYVLLIGGVSLKQIGWKYISGAVFITSLLQISTVSFIAHLYNTSDRFYYGVKFDICFMLASSSAGLNFVLACILLYVGWFSLNNSSDYSALE</sequence>
<keyword evidence="1" id="KW-0472">Membrane</keyword>
<keyword evidence="1" id="KW-0812">Transmembrane</keyword>
<dbReference type="EMBL" id="WTPW01000459">
    <property type="protein sequence ID" value="KAF0509122.1"/>
    <property type="molecule type" value="Genomic_DNA"/>
</dbReference>
<dbReference type="Proteomes" id="UP000439903">
    <property type="component" value="Unassembled WGS sequence"/>
</dbReference>
<reference evidence="2 3" key="1">
    <citation type="journal article" date="2019" name="Environ. Microbiol.">
        <title>At the nexus of three kingdoms: the genome of the mycorrhizal fungus Gigaspora margarita provides insights into plant, endobacterial and fungal interactions.</title>
        <authorList>
            <person name="Venice F."/>
            <person name="Ghignone S."/>
            <person name="Salvioli di Fossalunga A."/>
            <person name="Amselem J."/>
            <person name="Novero M."/>
            <person name="Xianan X."/>
            <person name="Sedzielewska Toro K."/>
            <person name="Morin E."/>
            <person name="Lipzen A."/>
            <person name="Grigoriev I.V."/>
            <person name="Henrissat B."/>
            <person name="Martin F.M."/>
            <person name="Bonfante P."/>
        </authorList>
    </citation>
    <scope>NUCLEOTIDE SEQUENCE [LARGE SCALE GENOMIC DNA]</scope>
    <source>
        <strain evidence="2 3">BEG34</strain>
    </source>
</reference>